<sequence length="121" mass="14095">MDNQIHVFATPSSTKNMSIQDTRRSVTYHPTIWGDYFLVYTSTDILAHEEQECQRLKDEVKMLLAAAPDGSVYKLDLIDAIQRLGVGYHFEIEIEKSLKYIYETYRESYNKQNNNLRAIAL</sequence>
<evidence type="ECO:0000259" key="4">
    <source>
        <dbReference type="Pfam" id="PF01397"/>
    </source>
</evidence>
<evidence type="ECO:0000313" key="5">
    <source>
        <dbReference type="EMBL" id="CAA2986774.1"/>
    </source>
</evidence>
<comment type="caution">
    <text evidence="5">The sequence shown here is derived from an EMBL/GenBank/DDBJ whole genome shotgun (WGS) entry which is preliminary data.</text>
</comment>
<organism evidence="5 6">
    <name type="scientific">Olea europaea subsp. europaea</name>
    <dbReference type="NCBI Taxonomy" id="158383"/>
    <lineage>
        <taxon>Eukaryota</taxon>
        <taxon>Viridiplantae</taxon>
        <taxon>Streptophyta</taxon>
        <taxon>Embryophyta</taxon>
        <taxon>Tracheophyta</taxon>
        <taxon>Spermatophyta</taxon>
        <taxon>Magnoliopsida</taxon>
        <taxon>eudicotyledons</taxon>
        <taxon>Gunneridae</taxon>
        <taxon>Pentapetalae</taxon>
        <taxon>asterids</taxon>
        <taxon>lamiids</taxon>
        <taxon>Lamiales</taxon>
        <taxon>Oleaceae</taxon>
        <taxon>Oleeae</taxon>
        <taxon>Olea</taxon>
    </lineage>
</organism>
<keyword evidence="3" id="KW-0456">Lyase</keyword>
<dbReference type="PANTHER" id="PTHR31225:SF221">
    <property type="entry name" value="(-)-GERMACRENE D SYNTHASE"/>
    <property type="match status" value="1"/>
</dbReference>
<dbReference type="Proteomes" id="UP000594638">
    <property type="component" value="Unassembled WGS sequence"/>
</dbReference>
<comment type="pathway">
    <text evidence="2">Secondary metabolite biosynthesis; terpenoid biosynthesis.</text>
</comment>
<keyword evidence="6" id="KW-1185">Reference proteome</keyword>
<evidence type="ECO:0000313" key="6">
    <source>
        <dbReference type="Proteomes" id="UP000594638"/>
    </source>
</evidence>
<dbReference type="EMBL" id="CACTIH010003887">
    <property type="protein sequence ID" value="CAA2986774.1"/>
    <property type="molecule type" value="Genomic_DNA"/>
</dbReference>
<reference evidence="5 6" key="1">
    <citation type="submission" date="2019-12" db="EMBL/GenBank/DDBJ databases">
        <authorList>
            <person name="Alioto T."/>
            <person name="Alioto T."/>
            <person name="Gomez Garrido J."/>
        </authorList>
    </citation>
    <scope>NUCLEOTIDE SEQUENCE [LARGE SCALE GENOMIC DNA]</scope>
</reference>
<dbReference type="Gene3D" id="1.50.10.130">
    <property type="entry name" value="Terpene synthase, N-terminal domain"/>
    <property type="match status" value="1"/>
</dbReference>
<dbReference type="AlphaFoldDB" id="A0A8S0S2G0"/>
<evidence type="ECO:0000256" key="3">
    <source>
        <dbReference type="ARBA" id="ARBA00023239"/>
    </source>
</evidence>
<name>A0A8S0S2G0_OLEEU</name>
<dbReference type="Gramene" id="OE9A025122T1">
    <property type="protein sequence ID" value="OE9A025122C1"/>
    <property type="gene ID" value="OE9A025122"/>
</dbReference>
<dbReference type="GO" id="GO:0016114">
    <property type="term" value="P:terpenoid biosynthetic process"/>
    <property type="evidence" value="ECO:0007669"/>
    <property type="project" value="InterPro"/>
</dbReference>
<evidence type="ECO:0000256" key="2">
    <source>
        <dbReference type="ARBA" id="ARBA00004721"/>
    </source>
</evidence>
<dbReference type="OrthoDB" id="1740623at2759"/>
<accession>A0A8S0S2G0</accession>
<proteinExistence type="predicted"/>
<feature type="domain" description="Terpene synthase N-terminal" evidence="4">
    <location>
        <begin position="32"/>
        <end position="121"/>
    </location>
</feature>
<dbReference type="SUPFAM" id="SSF48239">
    <property type="entry name" value="Terpenoid cyclases/Protein prenyltransferases"/>
    <property type="match status" value="1"/>
</dbReference>
<dbReference type="InterPro" id="IPR036965">
    <property type="entry name" value="Terpene_synth_N_sf"/>
</dbReference>
<comment type="cofactor">
    <cofactor evidence="1">
        <name>Mg(2+)</name>
        <dbReference type="ChEBI" id="CHEBI:18420"/>
    </cofactor>
</comment>
<evidence type="ECO:0000256" key="1">
    <source>
        <dbReference type="ARBA" id="ARBA00001946"/>
    </source>
</evidence>
<dbReference type="GO" id="GO:0010333">
    <property type="term" value="F:terpene synthase activity"/>
    <property type="evidence" value="ECO:0007669"/>
    <property type="project" value="InterPro"/>
</dbReference>
<gene>
    <name evidence="5" type="ORF">OLEA9_A025122</name>
</gene>
<dbReference type="InterPro" id="IPR001906">
    <property type="entry name" value="Terpene_synth_N"/>
</dbReference>
<dbReference type="InterPro" id="IPR008930">
    <property type="entry name" value="Terpenoid_cyclase/PrenylTrfase"/>
</dbReference>
<dbReference type="InterPro" id="IPR050148">
    <property type="entry name" value="Terpene_synthase-like"/>
</dbReference>
<protein>
    <submittedName>
        <fullName evidence="5">Germacrene-D synthase-like</fullName>
    </submittedName>
</protein>
<dbReference type="Pfam" id="PF01397">
    <property type="entry name" value="Terpene_synth"/>
    <property type="match status" value="1"/>
</dbReference>
<dbReference type="PANTHER" id="PTHR31225">
    <property type="entry name" value="OS04G0344100 PROTEIN-RELATED"/>
    <property type="match status" value="1"/>
</dbReference>